<keyword evidence="2" id="KW-1185">Reference proteome</keyword>
<dbReference type="GO" id="GO:0005737">
    <property type="term" value="C:cytoplasm"/>
    <property type="evidence" value="ECO:0007669"/>
    <property type="project" value="TreeGrafter"/>
</dbReference>
<accession>A5DWM1</accession>
<dbReference type="GeneID" id="5234433"/>
<dbReference type="eggNOG" id="KOG4533">
    <property type="taxonomic scope" value="Eukaryota"/>
</dbReference>
<dbReference type="AlphaFoldDB" id="A5DWM1"/>
<dbReference type="PANTHER" id="PTHR28110:SF1">
    <property type="entry name" value="TRANSMEMBRANE PROTEIN"/>
    <property type="match status" value="1"/>
</dbReference>
<organism evidence="1 2">
    <name type="scientific">Lodderomyces elongisporus (strain ATCC 11503 / CBS 2605 / JCM 1781 / NBRC 1676 / NRRL YB-4239)</name>
    <name type="common">Yeast</name>
    <name type="synonym">Saccharomyces elongisporus</name>
    <dbReference type="NCBI Taxonomy" id="379508"/>
    <lineage>
        <taxon>Eukaryota</taxon>
        <taxon>Fungi</taxon>
        <taxon>Dikarya</taxon>
        <taxon>Ascomycota</taxon>
        <taxon>Saccharomycotina</taxon>
        <taxon>Pichiomycetes</taxon>
        <taxon>Debaryomycetaceae</taxon>
        <taxon>Candida/Lodderomyces clade</taxon>
        <taxon>Lodderomyces</taxon>
    </lineage>
</organism>
<dbReference type="InParanoid" id="A5DWM1"/>
<dbReference type="OrthoDB" id="4347at2759"/>
<dbReference type="VEuPathDB" id="FungiDB:LELG_01757"/>
<dbReference type="InterPro" id="IPR055323">
    <property type="entry name" value="C57A10.07/YOR238W"/>
</dbReference>
<dbReference type="FunCoup" id="A5DWM1">
    <property type="interactions" value="46"/>
</dbReference>
<dbReference type="PANTHER" id="PTHR28110">
    <property type="entry name" value="TRANSMEMBRANE PROTEIN"/>
    <property type="match status" value="1"/>
</dbReference>
<evidence type="ECO:0000313" key="1">
    <source>
        <dbReference type="EMBL" id="EDK43579.1"/>
    </source>
</evidence>
<name>A5DWM1_LODEL</name>
<protein>
    <recommendedName>
        <fullName evidence="3">DUF218 domain-containing protein</fullName>
    </recommendedName>
</protein>
<dbReference type="Proteomes" id="UP000001996">
    <property type="component" value="Unassembled WGS sequence"/>
</dbReference>
<dbReference type="KEGG" id="lel:PVL30_001733"/>
<evidence type="ECO:0008006" key="3">
    <source>
        <dbReference type="Google" id="ProtNLM"/>
    </source>
</evidence>
<proteinExistence type="predicted"/>
<dbReference type="EMBL" id="CH981525">
    <property type="protein sequence ID" value="EDK43579.1"/>
    <property type="molecule type" value="Genomic_DNA"/>
</dbReference>
<reference evidence="1 2" key="1">
    <citation type="journal article" date="2009" name="Nature">
        <title>Evolution of pathogenicity and sexual reproduction in eight Candida genomes.</title>
        <authorList>
            <person name="Butler G."/>
            <person name="Rasmussen M.D."/>
            <person name="Lin M.F."/>
            <person name="Santos M.A."/>
            <person name="Sakthikumar S."/>
            <person name="Munro C.A."/>
            <person name="Rheinbay E."/>
            <person name="Grabherr M."/>
            <person name="Forche A."/>
            <person name="Reedy J.L."/>
            <person name="Agrafioti I."/>
            <person name="Arnaud M.B."/>
            <person name="Bates S."/>
            <person name="Brown A.J."/>
            <person name="Brunke S."/>
            <person name="Costanzo M.C."/>
            <person name="Fitzpatrick D.A."/>
            <person name="de Groot P.W."/>
            <person name="Harris D."/>
            <person name="Hoyer L.L."/>
            <person name="Hube B."/>
            <person name="Klis F.M."/>
            <person name="Kodira C."/>
            <person name="Lennard N."/>
            <person name="Logue M.E."/>
            <person name="Martin R."/>
            <person name="Neiman A.M."/>
            <person name="Nikolaou E."/>
            <person name="Quail M.A."/>
            <person name="Quinn J."/>
            <person name="Santos M.C."/>
            <person name="Schmitzberger F.F."/>
            <person name="Sherlock G."/>
            <person name="Shah P."/>
            <person name="Silverstein K.A."/>
            <person name="Skrzypek M.S."/>
            <person name="Soll D."/>
            <person name="Staggs R."/>
            <person name="Stansfield I."/>
            <person name="Stumpf M.P."/>
            <person name="Sudbery P.E."/>
            <person name="Srikantha T."/>
            <person name="Zeng Q."/>
            <person name="Berman J."/>
            <person name="Berriman M."/>
            <person name="Heitman J."/>
            <person name="Gow N.A."/>
            <person name="Lorenz M.C."/>
            <person name="Birren B.W."/>
            <person name="Kellis M."/>
            <person name="Cuomo C.A."/>
        </authorList>
    </citation>
    <scope>NUCLEOTIDE SEQUENCE [LARGE SCALE GENOMIC DNA]</scope>
    <source>
        <strain evidence="2">ATCC 11503 / BCRC 21390 / CBS 2605 / JCM 1781 / NBRC 1676 / NRRL YB-4239</strain>
    </source>
</reference>
<dbReference type="HOGENOM" id="CLU_048479_1_1_1"/>
<dbReference type="OMA" id="DLYGCHG"/>
<evidence type="ECO:0000313" key="2">
    <source>
        <dbReference type="Proteomes" id="UP000001996"/>
    </source>
</evidence>
<sequence>MVSTHLIIVPCHGIWKGRNPRDRDNWHLAPFQIEGNDHICFIEHLSTAYLELEADPAAFMIISGGETKREAGEIAEATTYHQLLNDLSLIDSNKDTKTNKDLVGGEFKSIQSRIATEVYARDSFENVLFSMCRFYELHKRYPTKITITGFEFKSYRFTQLHLLQALAFNLDNVVYLGNQPNPSHLSTEAKQKYFKELDHSEKQHAANVFAQDWYGIGPNLKSKKLKRNPFAKKHSYAITNPYITNFLNEIADDVKEPKLNQEIKQILLQSAPWTIERITQSTQLHQE</sequence>
<gene>
    <name evidence="1" type="ORF">LELG_01757</name>
</gene>